<reference evidence="2 3" key="1">
    <citation type="journal article" date="2007" name="Nat. Biotechnol.">
        <title>Genome sequence of the lignocellulose-bioconverting and xylose-fermenting yeast Pichia stipitis.</title>
        <authorList>
            <person name="Jeffries T.W."/>
            <person name="Grigoriev I.V."/>
            <person name="Grimwood J."/>
            <person name="Laplaza J.M."/>
            <person name="Aerts A."/>
            <person name="Salamov A."/>
            <person name="Schmutz J."/>
            <person name="Lindquist E."/>
            <person name="Dehal P."/>
            <person name="Shapiro H."/>
            <person name="Jin Y.S."/>
            <person name="Passoth V."/>
            <person name="Richardson P.M."/>
        </authorList>
    </citation>
    <scope>NUCLEOTIDE SEQUENCE [LARGE SCALE GENOMIC DNA]</scope>
    <source>
        <strain evidence="3">ATCC 58785 / CBS 6054 / NBRC 10063 / NRRL Y-11545</strain>
    </source>
</reference>
<dbReference type="OrthoDB" id="3984304at2759"/>
<dbReference type="HOGENOM" id="CLU_609889_0_0_1"/>
<dbReference type="KEGG" id="pic:PICST_29773"/>
<dbReference type="GeneID" id="4837430"/>
<keyword evidence="3" id="KW-1185">Reference proteome</keyword>
<evidence type="ECO:0000313" key="3">
    <source>
        <dbReference type="Proteomes" id="UP000002258"/>
    </source>
</evidence>
<proteinExistence type="predicted"/>
<dbReference type="RefSeq" id="XP_001382435.2">
    <property type="nucleotide sequence ID" value="XM_001382398.1"/>
</dbReference>
<evidence type="ECO:0000313" key="2">
    <source>
        <dbReference type="EMBL" id="ABN64406.2"/>
    </source>
</evidence>
<dbReference type="EMBL" id="CP000496">
    <property type="protein sequence ID" value="ABN64406.2"/>
    <property type="molecule type" value="Genomic_DNA"/>
</dbReference>
<protein>
    <submittedName>
        <fullName evidence="2">Uncharacterized protein</fullName>
    </submittedName>
</protein>
<feature type="region of interest" description="Disordered" evidence="1">
    <location>
        <begin position="77"/>
        <end position="110"/>
    </location>
</feature>
<name>A3LP03_PICST</name>
<organism evidence="2 3">
    <name type="scientific">Scheffersomyces stipitis (strain ATCC 58785 / CBS 6054 / NBRC 10063 / NRRL Y-11545)</name>
    <name type="common">Yeast</name>
    <name type="synonym">Pichia stipitis</name>
    <dbReference type="NCBI Taxonomy" id="322104"/>
    <lineage>
        <taxon>Eukaryota</taxon>
        <taxon>Fungi</taxon>
        <taxon>Dikarya</taxon>
        <taxon>Ascomycota</taxon>
        <taxon>Saccharomycotina</taxon>
        <taxon>Pichiomycetes</taxon>
        <taxon>Debaryomycetaceae</taxon>
        <taxon>Scheffersomyces</taxon>
    </lineage>
</organism>
<feature type="region of interest" description="Disordered" evidence="1">
    <location>
        <begin position="292"/>
        <end position="318"/>
    </location>
</feature>
<gene>
    <name evidence="2" type="ORF">PICST_29773</name>
</gene>
<accession>A3LP03</accession>
<feature type="compositionally biased region" description="Polar residues" evidence="1">
    <location>
        <begin position="101"/>
        <end position="110"/>
    </location>
</feature>
<dbReference type="Proteomes" id="UP000002258">
    <property type="component" value="Chromosome 2"/>
</dbReference>
<feature type="region of interest" description="Disordered" evidence="1">
    <location>
        <begin position="1"/>
        <end position="34"/>
    </location>
</feature>
<dbReference type="eggNOG" id="ENOG502SFR5">
    <property type="taxonomic scope" value="Eukaryota"/>
</dbReference>
<feature type="compositionally biased region" description="Basic and acidic residues" evidence="1">
    <location>
        <begin position="14"/>
        <end position="34"/>
    </location>
</feature>
<dbReference type="AlphaFoldDB" id="A3LP03"/>
<dbReference type="InParanoid" id="A3LP03"/>
<sequence>METRPLPSGITIDLPRRTLEPKRQSGDEKIEVPSHFRSYSASALGRINCVQEVDLQTQHGSVDSQNYPVPGTLEISARDERRSKVDTWPPSTVSPLRPSKKTNLQDVHPTSNQLLSQESDKIIEPTDLYPKKSLKVIRSNGNFRSVPKHSQTVEFPYNDFYRQPSTVVKSDSSSSFEIDTASPTDDYCDESPFPHLEYSIISPHEPPYEPITLAQEISIRKEVASRQHNLLPTGDYLQEYMEDRLVRWRPSDSQHNNELSINGNHVYQQDVSLQRAQSRGMFSNFGTWFSRMYKETPPPPTEQPAPNTEETSSLQQSPVELRLVQRSADIPDYRDILSNVQFKPNSSISCLPKTTTKMRDNHSHITIVVNEPTAAEIPLYTPNGMPLKQYLLDFEKEDSHNESRGDSNAIFNSLDQEVRELISGVDNFILDFFSQSWQCITNVVSGCSF</sequence>
<evidence type="ECO:0000256" key="1">
    <source>
        <dbReference type="SAM" id="MobiDB-lite"/>
    </source>
</evidence>